<dbReference type="STRING" id="418702.BJN45_12880"/>
<organism evidence="1 2">
    <name type="scientific">Azonexus hydrophilus</name>
    <dbReference type="NCBI Taxonomy" id="418702"/>
    <lineage>
        <taxon>Bacteria</taxon>
        <taxon>Pseudomonadati</taxon>
        <taxon>Pseudomonadota</taxon>
        <taxon>Betaproteobacteria</taxon>
        <taxon>Rhodocyclales</taxon>
        <taxon>Azonexaceae</taxon>
        <taxon>Azonexus</taxon>
    </lineage>
</organism>
<proteinExistence type="predicted"/>
<reference evidence="1 2" key="1">
    <citation type="submission" date="2016-10" db="EMBL/GenBank/DDBJ databases">
        <title>Alkaliphiles isolated from bioreactors.</title>
        <authorList>
            <person name="Salah Z."/>
            <person name="Rout S.P."/>
            <person name="Humphreys P.N."/>
        </authorList>
    </citation>
    <scope>NUCLEOTIDE SEQUENCE [LARGE SCALE GENOMIC DNA]</scope>
    <source>
        <strain evidence="1 2">ZS02</strain>
    </source>
</reference>
<evidence type="ECO:0000313" key="1">
    <source>
        <dbReference type="EMBL" id="OMG53120.1"/>
    </source>
</evidence>
<dbReference type="SUPFAM" id="SSF52091">
    <property type="entry name" value="SpoIIaa-like"/>
    <property type="match status" value="1"/>
</dbReference>
<dbReference type="EMBL" id="MTHD01000004">
    <property type="protein sequence ID" value="OMG53120.1"/>
    <property type="molecule type" value="Genomic_DNA"/>
</dbReference>
<dbReference type="RefSeq" id="WP_076095849.1">
    <property type="nucleotide sequence ID" value="NZ_MTHD01000004.1"/>
</dbReference>
<gene>
    <name evidence="1" type="ORF">BJN45_12880</name>
</gene>
<sequence length="140" mass="15379">MMKTGNYPPIVVDRRGGICTVTLPECLRHTQMPALIQCLRADQTFSDLIFDFSATRHVDLSSWAGLLLIQRMFGTGCRIRIRGTSARIDEHCVVLGIGRTAHPSHLFMLYLLPVSQPLRLVFLLSMLSASAVAAAQLVGG</sequence>
<dbReference type="OrthoDB" id="9857167at2"/>
<evidence type="ECO:0000313" key="2">
    <source>
        <dbReference type="Proteomes" id="UP000187526"/>
    </source>
</evidence>
<comment type="caution">
    <text evidence="1">The sequence shown here is derived from an EMBL/GenBank/DDBJ whole genome shotgun (WGS) entry which is preliminary data.</text>
</comment>
<protein>
    <recommendedName>
        <fullName evidence="3">STAS domain-containing protein</fullName>
    </recommendedName>
</protein>
<name>A0A1R1I3B7_9RHOO</name>
<evidence type="ECO:0008006" key="3">
    <source>
        <dbReference type="Google" id="ProtNLM"/>
    </source>
</evidence>
<dbReference type="AlphaFoldDB" id="A0A1R1I3B7"/>
<keyword evidence="2" id="KW-1185">Reference proteome</keyword>
<accession>A0A1R1I3B7</accession>
<dbReference type="Proteomes" id="UP000187526">
    <property type="component" value="Unassembled WGS sequence"/>
</dbReference>
<dbReference type="InterPro" id="IPR036513">
    <property type="entry name" value="STAS_dom_sf"/>
</dbReference>